<accession>A0A7J6S9J4</accession>
<dbReference type="EMBL" id="JABANO010019885">
    <property type="protein sequence ID" value="KAF4729421.1"/>
    <property type="molecule type" value="Genomic_DNA"/>
</dbReference>
<proteinExistence type="predicted"/>
<organism evidence="2 3">
    <name type="scientific">Perkinsus olseni</name>
    <name type="common">Perkinsus atlanticus</name>
    <dbReference type="NCBI Taxonomy" id="32597"/>
    <lineage>
        <taxon>Eukaryota</taxon>
        <taxon>Sar</taxon>
        <taxon>Alveolata</taxon>
        <taxon>Perkinsozoa</taxon>
        <taxon>Perkinsea</taxon>
        <taxon>Perkinsida</taxon>
        <taxon>Perkinsidae</taxon>
        <taxon>Perkinsus</taxon>
    </lineage>
</organism>
<reference evidence="2 3" key="1">
    <citation type="submission" date="2020-04" db="EMBL/GenBank/DDBJ databases">
        <title>Perkinsus olseni comparative genomics.</title>
        <authorList>
            <person name="Bogema D.R."/>
        </authorList>
    </citation>
    <scope>NUCLEOTIDE SEQUENCE [LARGE SCALE GENOMIC DNA]</scope>
    <source>
        <strain evidence="2 3">ATCC PRA-207</strain>
    </source>
</reference>
<feature type="region of interest" description="Disordered" evidence="1">
    <location>
        <begin position="1"/>
        <end position="24"/>
    </location>
</feature>
<feature type="compositionally biased region" description="Polar residues" evidence="1">
    <location>
        <begin position="1"/>
        <end position="10"/>
    </location>
</feature>
<evidence type="ECO:0000256" key="1">
    <source>
        <dbReference type="SAM" id="MobiDB-lite"/>
    </source>
</evidence>
<gene>
    <name evidence="2" type="ORF">FOZ63_001864</name>
</gene>
<comment type="caution">
    <text evidence="2">The sequence shown here is derived from an EMBL/GenBank/DDBJ whole genome shotgun (WGS) entry which is preliminary data.</text>
</comment>
<evidence type="ECO:0000313" key="2">
    <source>
        <dbReference type="EMBL" id="KAF4729421.1"/>
    </source>
</evidence>
<sequence>MADTGESSRATEAKLFPKPSPELPSPTVFRAEYLIPNRPGCFAVSNEVMGLSEEFAEDPVGWMMAHFGDRKIPISRKVLDEQECKE</sequence>
<dbReference type="AlphaFoldDB" id="A0A7J6S9J4"/>
<feature type="non-terminal residue" evidence="2">
    <location>
        <position position="86"/>
    </location>
</feature>
<dbReference type="Proteomes" id="UP000553632">
    <property type="component" value="Unassembled WGS sequence"/>
</dbReference>
<keyword evidence="3" id="KW-1185">Reference proteome</keyword>
<evidence type="ECO:0000313" key="3">
    <source>
        <dbReference type="Proteomes" id="UP000553632"/>
    </source>
</evidence>
<protein>
    <submittedName>
        <fullName evidence="2">Uncharacterized protein</fullName>
    </submittedName>
</protein>
<name>A0A7J6S9J4_PEROL</name>